<organism evidence="2 3">
    <name type="scientific">Petrolisthes cinctipes</name>
    <name type="common">Flat porcelain crab</name>
    <dbReference type="NCBI Taxonomy" id="88211"/>
    <lineage>
        <taxon>Eukaryota</taxon>
        <taxon>Metazoa</taxon>
        <taxon>Ecdysozoa</taxon>
        <taxon>Arthropoda</taxon>
        <taxon>Crustacea</taxon>
        <taxon>Multicrustacea</taxon>
        <taxon>Malacostraca</taxon>
        <taxon>Eumalacostraca</taxon>
        <taxon>Eucarida</taxon>
        <taxon>Decapoda</taxon>
        <taxon>Pleocyemata</taxon>
        <taxon>Anomura</taxon>
        <taxon>Galatheoidea</taxon>
        <taxon>Porcellanidae</taxon>
        <taxon>Petrolisthes</taxon>
    </lineage>
</organism>
<evidence type="ECO:0000256" key="1">
    <source>
        <dbReference type="SAM" id="MobiDB-lite"/>
    </source>
</evidence>
<dbReference type="AlphaFoldDB" id="A0AAE1EYU7"/>
<proteinExistence type="predicted"/>
<dbReference type="SUPFAM" id="SSF56112">
    <property type="entry name" value="Protein kinase-like (PK-like)"/>
    <property type="match status" value="1"/>
</dbReference>
<keyword evidence="3" id="KW-1185">Reference proteome</keyword>
<sequence length="105" mass="11635">MTKLPDYVSFKHFDGSPLSDLFPAAGDDLLELLGSLLTINPNKRCNCTQALHMGYFSNRPPPTPGPGLPLPPNIRDKRDQQKPTLKRKILDESTFGGSLAKKLQF</sequence>
<evidence type="ECO:0000313" key="2">
    <source>
        <dbReference type="EMBL" id="KAK3864102.1"/>
    </source>
</evidence>
<dbReference type="EMBL" id="JAWQEG010003870">
    <property type="protein sequence ID" value="KAK3864102.1"/>
    <property type="molecule type" value="Genomic_DNA"/>
</dbReference>
<feature type="compositionally biased region" description="Pro residues" evidence="1">
    <location>
        <begin position="59"/>
        <end position="72"/>
    </location>
</feature>
<accession>A0AAE1EYU7</accession>
<protein>
    <submittedName>
        <fullName evidence="2">Uncharacterized protein</fullName>
    </submittedName>
</protein>
<evidence type="ECO:0000313" key="3">
    <source>
        <dbReference type="Proteomes" id="UP001286313"/>
    </source>
</evidence>
<dbReference type="Gene3D" id="1.10.510.10">
    <property type="entry name" value="Transferase(Phosphotransferase) domain 1"/>
    <property type="match status" value="1"/>
</dbReference>
<reference evidence="2" key="1">
    <citation type="submission" date="2023-10" db="EMBL/GenBank/DDBJ databases">
        <title>Genome assemblies of two species of porcelain crab, Petrolisthes cinctipes and Petrolisthes manimaculis (Anomura: Porcellanidae).</title>
        <authorList>
            <person name="Angst P."/>
        </authorList>
    </citation>
    <scope>NUCLEOTIDE SEQUENCE</scope>
    <source>
        <strain evidence="2">PB745_01</strain>
        <tissue evidence="2">Gill</tissue>
    </source>
</reference>
<name>A0AAE1EYU7_PETCI</name>
<dbReference type="InterPro" id="IPR011009">
    <property type="entry name" value="Kinase-like_dom_sf"/>
</dbReference>
<gene>
    <name evidence="2" type="ORF">Pcinc_030185</name>
</gene>
<dbReference type="Proteomes" id="UP001286313">
    <property type="component" value="Unassembled WGS sequence"/>
</dbReference>
<feature type="region of interest" description="Disordered" evidence="1">
    <location>
        <begin position="56"/>
        <end position="90"/>
    </location>
</feature>
<comment type="caution">
    <text evidence="2">The sequence shown here is derived from an EMBL/GenBank/DDBJ whole genome shotgun (WGS) entry which is preliminary data.</text>
</comment>